<organism evidence="4 5">
    <name type="scientific">Pelosinus baikalensis</name>
    <dbReference type="NCBI Taxonomy" id="2892015"/>
    <lineage>
        <taxon>Bacteria</taxon>
        <taxon>Bacillati</taxon>
        <taxon>Bacillota</taxon>
        <taxon>Negativicutes</taxon>
        <taxon>Selenomonadales</taxon>
        <taxon>Sporomusaceae</taxon>
        <taxon>Pelosinus</taxon>
    </lineage>
</organism>
<keyword evidence="4" id="KW-0548">Nucleotidyltransferase</keyword>
<dbReference type="PANTHER" id="PTHR46388">
    <property type="entry name" value="NHL REPEAT-CONTAINING PROTEIN 2"/>
    <property type="match status" value="1"/>
</dbReference>
<dbReference type="InterPro" id="IPR043128">
    <property type="entry name" value="Rev_trsase/Diguanyl_cyclase"/>
</dbReference>
<evidence type="ECO:0000256" key="1">
    <source>
        <dbReference type="ARBA" id="ARBA00022737"/>
    </source>
</evidence>
<evidence type="ECO:0000313" key="4">
    <source>
        <dbReference type="EMBL" id="MCC5466513.1"/>
    </source>
</evidence>
<feature type="domain" description="GGDEF" evidence="3">
    <location>
        <begin position="29"/>
        <end position="163"/>
    </location>
</feature>
<comment type="caution">
    <text evidence="4">The sequence shown here is derived from an EMBL/GenBank/DDBJ whole genome shotgun (WGS) entry which is preliminary data.</text>
</comment>
<evidence type="ECO:0000313" key="5">
    <source>
        <dbReference type="Proteomes" id="UP001165492"/>
    </source>
</evidence>
<dbReference type="EC" id="2.7.7.65" evidence="4"/>
<dbReference type="PANTHER" id="PTHR46388:SF2">
    <property type="entry name" value="NHL REPEAT-CONTAINING PROTEIN 2"/>
    <property type="match status" value="1"/>
</dbReference>
<keyword evidence="4" id="KW-0808">Transferase</keyword>
<dbReference type="Pfam" id="PF25021">
    <property type="entry name" value="TEN_NHL"/>
    <property type="match status" value="1"/>
</dbReference>
<dbReference type="InterPro" id="IPR001258">
    <property type="entry name" value="NHL_repeat"/>
</dbReference>
<dbReference type="SUPFAM" id="SSF101898">
    <property type="entry name" value="NHL repeat"/>
    <property type="match status" value="1"/>
</dbReference>
<dbReference type="Proteomes" id="UP001165492">
    <property type="component" value="Unassembled WGS sequence"/>
</dbReference>
<dbReference type="Pfam" id="PF01436">
    <property type="entry name" value="NHL"/>
    <property type="match status" value="2"/>
</dbReference>
<accession>A0ABS8HTL4</accession>
<dbReference type="Gene3D" id="2.120.10.30">
    <property type="entry name" value="TolB, C-terminal domain"/>
    <property type="match status" value="3"/>
</dbReference>
<evidence type="ECO:0000256" key="2">
    <source>
        <dbReference type="PROSITE-ProRule" id="PRU00504"/>
    </source>
</evidence>
<dbReference type="InterPro" id="IPR000160">
    <property type="entry name" value="GGDEF_dom"/>
</dbReference>
<dbReference type="EMBL" id="JAJHJB010000019">
    <property type="protein sequence ID" value="MCC5466513.1"/>
    <property type="molecule type" value="Genomic_DNA"/>
</dbReference>
<dbReference type="InterPro" id="IPR056822">
    <property type="entry name" value="TEN_NHL"/>
</dbReference>
<feature type="repeat" description="NHL" evidence="2">
    <location>
        <begin position="247"/>
        <end position="285"/>
    </location>
</feature>
<dbReference type="PROSITE" id="PS50887">
    <property type="entry name" value="GGDEF"/>
    <property type="match status" value="1"/>
</dbReference>
<dbReference type="InterPro" id="IPR029787">
    <property type="entry name" value="Nucleotide_cyclase"/>
</dbReference>
<gene>
    <name evidence="4" type="ORF">LMF89_14270</name>
</gene>
<proteinExistence type="predicted"/>
<keyword evidence="1" id="KW-0677">Repeat</keyword>
<sequence>MSNEFDLLTNVWNRHTVLSHISQLVQQERKVGIALADVDFFINVDSKVGNEEGDRILQRIASFFSKCEGTVAGRYESDEFILVFSGKEQEELSILLDSLRKSFRKQRFISEDSLYAKVPMTVSFGLAVYGGRINSMELLLKSAEIALAMAKKRGRNQVAAATDNIYIISNDEQAEVSTVIGSGLKGYGGDGCYAASARLVEPYGIDLINEEEIIFADRGNHRIRKIRKDGIVENVAGDGTYGYFGDHGFAQTAKLNKPSGIAVTSENHIYIADTGNHCIRKIDKDGTISTLAGCGLEGYEGDGKEAAMAKLSRPGGVVVDKVGNVYTNDYGNNVIRIITKDGIISTVAGSGEFGYKGDGKNPLEAAMDRPYGLAVTQNGEFIYIADYGNNCIRKVAVREHTIHTICGTGEQGYDGDGGNALKAKLNGPYWISLWLDRYLLIADADNNCIRIMNLLTNRIETLAGNGKPGYCDKKEPDEQTCFNIPAGMVADTKNGLLYVADYANNAIRKVKISKLPC</sequence>
<protein>
    <submittedName>
        <fullName evidence="4">Diguanylate cyclase</fullName>
        <ecNumber evidence="4">2.7.7.65</ecNumber>
    </submittedName>
</protein>
<evidence type="ECO:0000259" key="3">
    <source>
        <dbReference type="PROSITE" id="PS50887"/>
    </source>
</evidence>
<dbReference type="CDD" id="cd01949">
    <property type="entry name" value="GGDEF"/>
    <property type="match status" value="1"/>
</dbReference>
<reference evidence="4" key="1">
    <citation type="submission" date="2021-11" db="EMBL/GenBank/DDBJ databases">
        <title>Description of a new species Pelosinus isolated from the bottom sediments of Lake Baikal.</title>
        <authorList>
            <person name="Zakharyuk A."/>
        </authorList>
    </citation>
    <scope>NUCLEOTIDE SEQUENCE</scope>
    <source>
        <strain evidence="4">Bkl1</strain>
    </source>
</reference>
<dbReference type="Pfam" id="PF00990">
    <property type="entry name" value="GGDEF"/>
    <property type="match status" value="1"/>
</dbReference>
<dbReference type="Gene3D" id="3.30.70.270">
    <property type="match status" value="1"/>
</dbReference>
<dbReference type="NCBIfam" id="TIGR00254">
    <property type="entry name" value="GGDEF"/>
    <property type="match status" value="1"/>
</dbReference>
<dbReference type="SMART" id="SM00267">
    <property type="entry name" value="GGDEF"/>
    <property type="match status" value="1"/>
</dbReference>
<dbReference type="SUPFAM" id="SSF55073">
    <property type="entry name" value="Nucleotide cyclase"/>
    <property type="match status" value="1"/>
</dbReference>
<keyword evidence="5" id="KW-1185">Reference proteome</keyword>
<dbReference type="RefSeq" id="WP_229535656.1">
    <property type="nucleotide sequence ID" value="NZ_JAJHJB010000019.1"/>
</dbReference>
<name>A0ABS8HTL4_9FIRM</name>
<dbReference type="InterPro" id="IPR011042">
    <property type="entry name" value="6-blade_b-propeller_TolB-like"/>
</dbReference>
<dbReference type="PROSITE" id="PS51125">
    <property type="entry name" value="NHL"/>
    <property type="match status" value="1"/>
</dbReference>
<dbReference type="GO" id="GO:0052621">
    <property type="term" value="F:diguanylate cyclase activity"/>
    <property type="evidence" value="ECO:0007669"/>
    <property type="project" value="UniProtKB-EC"/>
</dbReference>